<dbReference type="Pfam" id="PF04059">
    <property type="entry name" value="RRM_2"/>
    <property type="match status" value="1"/>
</dbReference>
<feature type="compositionally biased region" description="Basic and acidic residues" evidence="1">
    <location>
        <begin position="253"/>
        <end position="262"/>
    </location>
</feature>
<evidence type="ECO:0000259" key="2">
    <source>
        <dbReference type="Pfam" id="PF04059"/>
    </source>
</evidence>
<accession>C5LPA2</accession>
<protein>
    <recommendedName>
        <fullName evidence="2">Mei2-like C-terminal RNA recognition motif domain-containing protein</fullName>
    </recommendedName>
</protein>
<dbReference type="InterPro" id="IPR012677">
    <property type="entry name" value="Nucleotide-bd_a/b_plait_sf"/>
</dbReference>
<dbReference type="AlphaFoldDB" id="C5LPA2"/>
<dbReference type="EMBL" id="GG684062">
    <property type="protein sequence ID" value="EER01441.1"/>
    <property type="molecule type" value="Genomic_DNA"/>
</dbReference>
<organism evidence="4">
    <name type="scientific">Perkinsus marinus (strain ATCC 50983 / TXsc)</name>
    <dbReference type="NCBI Taxonomy" id="423536"/>
    <lineage>
        <taxon>Eukaryota</taxon>
        <taxon>Sar</taxon>
        <taxon>Alveolata</taxon>
        <taxon>Perkinsozoa</taxon>
        <taxon>Perkinsea</taxon>
        <taxon>Perkinsida</taxon>
        <taxon>Perkinsidae</taxon>
        <taxon>Perkinsus</taxon>
    </lineage>
</organism>
<dbReference type="Proteomes" id="UP000007800">
    <property type="component" value="Unassembled WGS sequence"/>
</dbReference>
<dbReference type="SUPFAM" id="SSF54928">
    <property type="entry name" value="RNA-binding domain, RBD"/>
    <property type="match status" value="1"/>
</dbReference>
<proteinExistence type="predicted"/>
<dbReference type="InterPro" id="IPR007201">
    <property type="entry name" value="Mei2-like_Rrm_C"/>
</dbReference>
<reference evidence="3 4" key="1">
    <citation type="submission" date="2008-07" db="EMBL/GenBank/DDBJ databases">
        <authorList>
            <person name="El-Sayed N."/>
            <person name="Caler E."/>
            <person name="Inman J."/>
            <person name="Amedeo P."/>
            <person name="Hass B."/>
            <person name="Wortman J."/>
        </authorList>
    </citation>
    <scope>NUCLEOTIDE SEQUENCE [LARGE SCALE GENOMIC DNA]</scope>
    <source>
        <strain evidence="3">ATCC 50983</strain>
        <strain evidence="4">ATCC 50983 / TXsc</strain>
    </source>
</reference>
<gene>
    <name evidence="3" type="ORF">Pmar_PMAR026306</name>
</gene>
<feature type="domain" description="Mei2-like C-terminal RNA recognition motif" evidence="2">
    <location>
        <begin position="287"/>
        <end position="381"/>
    </location>
</feature>
<dbReference type="Gene3D" id="3.30.70.330">
    <property type="match status" value="1"/>
</dbReference>
<keyword evidence="4" id="KW-1185">Reference proteome</keyword>
<dbReference type="GO" id="GO:0003676">
    <property type="term" value="F:nucleic acid binding"/>
    <property type="evidence" value="ECO:0007669"/>
    <property type="project" value="InterPro"/>
</dbReference>
<dbReference type="InterPro" id="IPR035979">
    <property type="entry name" value="RBD_domain_sf"/>
</dbReference>
<dbReference type="RefSeq" id="XP_002768723.1">
    <property type="nucleotide sequence ID" value="XM_002768677.1"/>
</dbReference>
<evidence type="ECO:0000313" key="3">
    <source>
        <dbReference type="EMBL" id="EER01441.1"/>
    </source>
</evidence>
<dbReference type="GeneID" id="9039936"/>
<feature type="compositionally biased region" description="Basic residues" evidence="1">
    <location>
        <begin position="242"/>
        <end position="252"/>
    </location>
</feature>
<name>C5LPA2_PERM5</name>
<evidence type="ECO:0000313" key="4">
    <source>
        <dbReference type="Proteomes" id="UP000007800"/>
    </source>
</evidence>
<dbReference type="EMBL" id="GG684062">
    <property type="protein sequence ID" value="EER01442.1"/>
    <property type="molecule type" value="Genomic_DNA"/>
</dbReference>
<dbReference type="CDD" id="cd12277">
    <property type="entry name" value="RRM3_MEI2_EAR1_like"/>
    <property type="match status" value="1"/>
</dbReference>
<dbReference type="OrthoDB" id="417481at2759"/>
<dbReference type="RefSeq" id="XP_002768724.1">
    <property type="nucleotide sequence ID" value="XM_002768678.1"/>
</dbReference>
<feature type="region of interest" description="Disordered" evidence="1">
    <location>
        <begin position="222"/>
        <end position="287"/>
    </location>
</feature>
<evidence type="ECO:0000256" key="1">
    <source>
        <dbReference type="SAM" id="MobiDB-lite"/>
    </source>
</evidence>
<sequence>MQKVEGGSSESSGMQRNVSLRNTFLHFHCSNPEFTKVRSFDDVDAALSERRGVSVPIQRGGSFAQMVPLKDKLLNLKRELLGLSPDSDGFTRALSFSRLSLTQSKSAAQLYRDSEYSINSMLNRCFHPSATPPLGEPEFECCGNCGTPNDGSELCEGGRWRCSICGYLNGAGPGVIGGGILDRCIEEVTQDVHTDVATVHSGSMDEPQAFADIMEKENAENGSPLLKVCIPPETTDPPEKTTKRKKKRSRKKSKDEKARDDVKPEDEAEVPAPKAREPSPHPSGPITTLMLRNIPNKYTQQRLRDVLDENFKHQYDFLYLPIDFKNICNIGYAFINFLDVGVANKFREHFQGLHLPGFNSTKVCDVSVARVQGLDANVEHYKNSPVCALTAQEYRPIILGCDPEKPEELGEVLPFPKPDITPPTIKLRGSRARAAHRMAMAQQHPKGNE</sequence>